<protein>
    <recommendedName>
        <fullName evidence="16">Adenosylcobinamide kinase</fullName>
        <ecNumber evidence="8">2.7.1.156</ecNumber>
        <ecNumber evidence="9">2.7.7.62</ecNumber>
    </recommendedName>
    <alternativeName>
        <fullName evidence="17">Adenosylcobinamide-phosphate guanylyltransferase</fullName>
    </alternativeName>
</protein>
<evidence type="ECO:0000256" key="9">
    <source>
        <dbReference type="ARBA" id="ARBA00012523"/>
    </source>
</evidence>
<dbReference type="InterPro" id="IPR003203">
    <property type="entry name" value="CobU/CobP"/>
</dbReference>
<keyword evidence="18" id="KW-0548">Nucleotidyltransferase</keyword>
<keyword evidence="15" id="KW-0342">GTP-binding</keyword>
<keyword evidence="14" id="KW-0067">ATP-binding</keyword>
<evidence type="ECO:0000256" key="14">
    <source>
        <dbReference type="ARBA" id="ARBA00022840"/>
    </source>
</evidence>
<keyword evidence="12" id="KW-0547">Nucleotide-binding</keyword>
<dbReference type="CDD" id="cd00544">
    <property type="entry name" value="CobU"/>
    <property type="match status" value="1"/>
</dbReference>
<evidence type="ECO:0000256" key="7">
    <source>
        <dbReference type="ARBA" id="ARBA00007490"/>
    </source>
</evidence>
<evidence type="ECO:0000256" key="6">
    <source>
        <dbReference type="ARBA" id="ARBA00005159"/>
    </source>
</evidence>
<comment type="similarity">
    <text evidence="7">Belongs to the CobU/CobP family.</text>
</comment>
<dbReference type="EC" id="2.7.7.62" evidence="9"/>
<dbReference type="InterPro" id="IPR027417">
    <property type="entry name" value="P-loop_NTPase"/>
</dbReference>
<accession>A0ABZ2FDN1</accession>
<dbReference type="Proteomes" id="UP001381003">
    <property type="component" value="Chromosome"/>
</dbReference>
<evidence type="ECO:0000256" key="10">
    <source>
        <dbReference type="ARBA" id="ARBA00022573"/>
    </source>
</evidence>
<evidence type="ECO:0000256" key="16">
    <source>
        <dbReference type="ARBA" id="ARBA00029570"/>
    </source>
</evidence>
<name>A0ABZ2FDN1_9MICO</name>
<evidence type="ECO:0000256" key="15">
    <source>
        <dbReference type="ARBA" id="ARBA00023134"/>
    </source>
</evidence>
<dbReference type="Gene3D" id="3.40.50.300">
    <property type="entry name" value="P-loop containing nucleotide triphosphate hydrolases"/>
    <property type="match status" value="1"/>
</dbReference>
<evidence type="ECO:0000256" key="13">
    <source>
        <dbReference type="ARBA" id="ARBA00022777"/>
    </source>
</evidence>
<evidence type="ECO:0000256" key="17">
    <source>
        <dbReference type="ARBA" id="ARBA00030571"/>
    </source>
</evidence>
<dbReference type="GO" id="GO:0016779">
    <property type="term" value="F:nucleotidyltransferase activity"/>
    <property type="evidence" value="ECO:0007669"/>
    <property type="project" value="UniProtKB-KW"/>
</dbReference>
<keyword evidence="19" id="KW-1185">Reference proteome</keyword>
<proteinExistence type="inferred from homology"/>
<keyword evidence="10" id="KW-0169">Cobalamin biosynthesis</keyword>
<evidence type="ECO:0000313" key="19">
    <source>
        <dbReference type="Proteomes" id="UP001381003"/>
    </source>
</evidence>
<evidence type="ECO:0000256" key="3">
    <source>
        <dbReference type="ARBA" id="ARBA00001522"/>
    </source>
</evidence>
<dbReference type="EC" id="2.7.1.156" evidence="8"/>
<comment type="pathway">
    <text evidence="6">Cofactor biosynthesis; adenosylcobalamin biosynthesis; adenosylcobalamin from cob(II)yrinate a,c-diamide: step 5/7.</text>
</comment>
<evidence type="ECO:0000256" key="2">
    <source>
        <dbReference type="ARBA" id="ARBA00000711"/>
    </source>
</evidence>
<evidence type="ECO:0000256" key="8">
    <source>
        <dbReference type="ARBA" id="ARBA00012016"/>
    </source>
</evidence>
<comment type="catalytic activity">
    <reaction evidence="3">
        <text>adenosylcob(III)inamide + GTP = adenosylcob(III)inamide phosphate + GDP + H(+)</text>
        <dbReference type="Rhea" id="RHEA:15765"/>
        <dbReference type="ChEBI" id="CHEBI:2480"/>
        <dbReference type="ChEBI" id="CHEBI:15378"/>
        <dbReference type="ChEBI" id="CHEBI:37565"/>
        <dbReference type="ChEBI" id="CHEBI:58189"/>
        <dbReference type="ChEBI" id="CHEBI:58502"/>
        <dbReference type="EC" id="2.7.1.156"/>
    </reaction>
</comment>
<keyword evidence="11" id="KW-0808">Transferase</keyword>
<comment type="catalytic activity">
    <reaction evidence="2">
        <text>adenosylcob(III)inamide phosphate + GTP + H(+) = adenosylcob(III)inamide-GDP + diphosphate</text>
        <dbReference type="Rhea" id="RHEA:22712"/>
        <dbReference type="ChEBI" id="CHEBI:15378"/>
        <dbReference type="ChEBI" id="CHEBI:33019"/>
        <dbReference type="ChEBI" id="CHEBI:37565"/>
        <dbReference type="ChEBI" id="CHEBI:58502"/>
        <dbReference type="ChEBI" id="CHEBI:60487"/>
        <dbReference type="EC" id="2.7.7.62"/>
    </reaction>
</comment>
<dbReference type="EMBL" id="CP104874">
    <property type="protein sequence ID" value="WWF05428.1"/>
    <property type="molecule type" value="Genomic_DNA"/>
</dbReference>
<organism evidence="18 19">
    <name type="scientific">Janibacter terrae</name>
    <dbReference type="NCBI Taxonomy" id="103817"/>
    <lineage>
        <taxon>Bacteria</taxon>
        <taxon>Bacillati</taxon>
        <taxon>Actinomycetota</taxon>
        <taxon>Actinomycetes</taxon>
        <taxon>Micrococcales</taxon>
        <taxon>Intrasporangiaceae</taxon>
        <taxon>Janibacter</taxon>
    </lineage>
</organism>
<gene>
    <name evidence="18" type="ORF">N5P18_00715</name>
</gene>
<keyword evidence="13 18" id="KW-0418">Kinase</keyword>
<evidence type="ECO:0000256" key="5">
    <source>
        <dbReference type="ARBA" id="ARBA00004692"/>
    </source>
</evidence>
<evidence type="ECO:0000256" key="4">
    <source>
        <dbReference type="ARBA" id="ARBA00003889"/>
    </source>
</evidence>
<dbReference type="Pfam" id="PF02283">
    <property type="entry name" value="CobU"/>
    <property type="match status" value="1"/>
</dbReference>
<sequence>MVSMRVLVTGGVRSGKSRHAEALLLPPHVPEGTPVTYLAAGPQRDDADWAARVAAHRQRRPATWSTVESTDAASGLWEAEDPVLLDCLGTWLTAQLDEIEAWEAPEHHWGPTLEQRVDDLEAAWRAAPFVVAVTNEVGWGLVSEHRSGRIFADRLGWLNQRLAASADRVDLVVSGQVLTIKGAG</sequence>
<evidence type="ECO:0000256" key="11">
    <source>
        <dbReference type="ARBA" id="ARBA00022679"/>
    </source>
</evidence>
<evidence type="ECO:0000256" key="1">
    <source>
        <dbReference type="ARBA" id="ARBA00000312"/>
    </source>
</evidence>
<comment type="pathway">
    <text evidence="5">Cofactor biosynthesis; adenosylcobalamin biosynthesis; adenosylcobalamin from cob(II)yrinate a,c-diamide: step 6/7.</text>
</comment>
<reference evidence="18 19" key="1">
    <citation type="submission" date="2022-09" db="EMBL/GenBank/DDBJ databases">
        <title>Complete genome sequence of Janibacter terrae strain COS04-44, PCL-degrading bacteria isolated from oil spilled coast.</title>
        <authorList>
            <person name="Park H."/>
            <person name="Kim J.Y."/>
            <person name="An S.H."/>
            <person name="Lee C.M."/>
            <person name="Weon H.-Y."/>
        </authorList>
    </citation>
    <scope>NUCLEOTIDE SEQUENCE [LARGE SCALE GENOMIC DNA]</scope>
    <source>
        <strain evidence="18 19">COS04-44</strain>
    </source>
</reference>
<dbReference type="GO" id="GO:0016301">
    <property type="term" value="F:kinase activity"/>
    <property type="evidence" value="ECO:0007669"/>
    <property type="project" value="UniProtKB-KW"/>
</dbReference>
<evidence type="ECO:0000313" key="18">
    <source>
        <dbReference type="EMBL" id="WWF05428.1"/>
    </source>
</evidence>
<comment type="catalytic activity">
    <reaction evidence="1">
        <text>adenosylcob(III)inamide + ATP = adenosylcob(III)inamide phosphate + ADP + H(+)</text>
        <dbReference type="Rhea" id="RHEA:15769"/>
        <dbReference type="ChEBI" id="CHEBI:2480"/>
        <dbReference type="ChEBI" id="CHEBI:15378"/>
        <dbReference type="ChEBI" id="CHEBI:30616"/>
        <dbReference type="ChEBI" id="CHEBI:58502"/>
        <dbReference type="ChEBI" id="CHEBI:456216"/>
        <dbReference type="EC" id="2.7.1.156"/>
    </reaction>
</comment>
<dbReference type="PIRSF" id="PIRSF006135">
    <property type="entry name" value="CobU"/>
    <property type="match status" value="1"/>
</dbReference>
<evidence type="ECO:0000256" key="12">
    <source>
        <dbReference type="ARBA" id="ARBA00022741"/>
    </source>
</evidence>
<comment type="function">
    <text evidence="4">Catalyzes ATP-dependent phosphorylation of adenosylcobinamide and addition of GMP to adenosylcobinamide phosphate.</text>
</comment>
<dbReference type="SUPFAM" id="SSF52540">
    <property type="entry name" value="P-loop containing nucleoside triphosphate hydrolases"/>
    <property type="match status" value="1"/>
</dbReference>
<dbReference type="PANTHER" id="PTHR34848">
    <property type="match status" value="1"/>
</dbReference>
<dbReference type="PANTHER" id="PTHR34848:SF1">
    <property type="entry name" value="BIFUNCTIONAL ADENOSYLCOBALAMIN BIOSYNTHESIS PROTEIN COBU"/>
    <property type="match status" value="1"/>
</dbReference>